<comment type="caution">
    <text evidence="3">The sequence shown here is derived from an EMBL/GenBank/DDBJ whole genome shotgun (WGS) entry which is preliminary data.</text>
</comment>
<dbReference type="AlphaFoldDB" id="A0A3A8P199"/>
<feature type="transmembrane region" description="Helical" evidence="2">
    <location>
        <begin position="47"/>
        <end position="72"/>
    </location>
</feature>
<dbReference type="RefSeq" id="WP_120623872.1">
    <property type="nucleotide sequence ID" value="NZ_RAWG01000014.1"/>
</dbReference>
<accession>A0A3A8P199</accession>
<evidence type="ECO:0000313" key="3">
    <source>
        <dbReference type="EMBL" id="RKH47135.1"/>
    </source>
</evidence>
<reference evidence="4" key="1">
    <citation type="submission" date="2018-09" db="EMBL/GenBank/DDBJ databases">
        <authorList>
            <person name="Livingstone P.G."/>
            <person name="Whitworth D.E."/>
        </authorList>
    </citation>
    <scope>NUCLEOTIDE SEQUENCE [LARGE SCALE GENOMIC DNA]</scope>
    <source>
        <strain evidence="4">CA040B</strain>
    </source>
</reference>
<evidence type="ECO:0000256" key="1">
    <source>
        <dbReference type="SAM" id="MobiDB-lite"/>
    </source>
</evidence>
<evidence type="ECO:0008006" key="5">
    <source>
        <dbReference type="Google" id="ProtNLM"/>
    </source>
</evidence>
<dbReference type="EMBL" id="RAWG01000014">
    <property type="protein sequence ID" value="RKH47135.1"/>
    <property type="molecule type" value="Genomic_DNA"/>
</dbReference>
<dbReference type="Proteomes" id="UP000273405">
    <property type="component" value="Unassembled WGS sequence"/>
</dbReference>
<keyword evidence="2" id="KW-1133">Transmembrane helix</keyword>
<keyword evidence="2" id="KW-0812">Transmembrane</keyword>
<name>A0A3A8P199_9BACT</name>
<protein>
    <recommendedName>
        <fullName evidence="5">PAS domain-containing protein</fullName>
    </recommendedName>
</protein>
<organism evidence="3 4">
    <name type="scientific">Corallococcus sicarius</name>
    <dbReference type="NCBI Taxonomy" id="2316726"/>
    <lineage>
        <taxon>Bacteria</taxon>
        <taxon>Pseudomonadati</taxon>
        <taxon>Myxococcota</taxon>
        <taxon>Myxococcia</taxon>
        <taxon>Myxococcales</taxon>
        <taxon>Cystobacterineae</taxon>
        <taxon>Myxococcaceae</taxon>
        <taxon>Corallococcus</taxon>
    </lineage>
</organism>
<keyword evidence="4" id="KW-1185">Reference proteome</keyword>
<sequence length="743" mass="82796">MPESKAGWGGPLQGLVTAIQAGWQTLREERLFEALVSRVRSAFRTGLVPYLMALLFLSVALITGRMVVMAFIQYHNELRQELSATLKGKHQAGREDVHFGVVAALLRDVNSPHDSTATLCPPQHVGCTRVDQFLKLFNELAKEVPEVKEAPEESTVVAQPKLQRIDVAPEPETEERAAELAEELHKSLSASLLRRADREWQQRTALDLQLARHPQDRLPLKLCPAKHRGSTQPDPHHDDDFGPMLCEQEAWSQKLTQLFIPSLENLSAGAPLQEVRVKRRLQRAYWLSRLMDDALLPFIPETCPAASTEAYAFVQAYFVSPDNLIRIWQCQKDSKVSPELFERTRQWSAASYFQALLKSEASEFNSAAYFDYGGLGLIRTRCQSITQPFSPEGHGQDHLLGIICADYTVPLTSFSEDLARSRLLEVQQVSATLSQEGRFTSGSVSHRPLQGPQAGPSPEVSSHATAALVSALNAKLVEKEGSGARGRDLLIKALGQQVSRLDLDQETSAFFIPLKVEAQQIQGLLTTPRIQYPDAQIPFLITLFCLVSSMALVVTGQARARLEGEAATITQLLRNLEVGIIIVNEHERVEAANDRAEDVLGLLLPKLGKLRLGRGLQTRALMDEAGVQVDYLEIIDTHIVRVDEHGRPWNKAEPYQDVIPAQRRDHDSSTYYARLRMGLYANQWVCISASPITLKRQCLPQQAATQPRTFGIVSQVLEQSLRDTLERCWQQARGNASATERAS</sequence>
<evidence type="ECO:0000313" key="4">
    <source>
        <dbReference type="Proteomes" id="UP000273405"/>
    </source>
</evidence>
<dbReference type="OrthoDB" id="9956299at2"/>
<evidence type="ECO:0000256" key="2">
    <source>
        <dbReference type="SAM" id="Phobius"/>
    </source>
</evidence>
<gene>
    <name evidence="3" type="ORF">D7X12_03665</name>
</gene>
<keyword evidence="2" id="KW-0472">Membrane</keyword>
<feature type="region of interest" description="Disordered" evidence="1">
    <location>
        <begin position="437"/>
        <end position="460"/>
    </location>
</feature>
<proteinExistence type="predicted"/>